<dbReference type="EMBL" id="ML769534">
    <property type="protein sequence ID" value="KAE9395283.1"/>
    <property type="molecule type" value="Genomic_DNA"/>
</dbReference>
<organism evidence="1 2">
    <name type="scientific">Gymnopus androsaceus JB14</name>
    <dbReference type="NCBI Taxonomy" id="1447944"/>
    <lineage>
        <taxon>Eukaryota</taxon>
        <taxon>Fungi</taxon>
        <taxon>Dikarya</taxon>
        <taxon>Basidiomycota</taxon>
        <taxon>Agaricomycotina</taxon>
        <taxon>Agaricomycetes</taxon>
        <taxon>Agaricomycetidae</taxon>
        <taxon>Agaricales</taxon>
        <taxon>Marasmiineae</taxon>
        <taxon>Omphalotaceae</taxon>
        <taxon>Gymnopus</taxon>
    </lineage>
</organism>
<sequence length="204" mass="23431">LNWSPHRATRAAQKLPHNHEKIISDSFLHEAYVFRDHGIPAELHVNTDQTQCVYQQGSKTTWMKAGAHQVATIGSEEKQAFTIVPSISTSGEVLPWQAVYHGETDRLCPRSNCRGWAEAKKEGFRLIPSKTSMYWSNLQTMKDLVNKIIHLYFSHKQEELGLDKDQQAIWCIDCWSVHKSEEFLTWMKQTYPEITVIFIPGGCT</sequence>
<evidence type="ECO:0000313" key="1">
    <source>
        <dbReference type="EMBL" id="KAE9395283.1"/>
    </source>
</evidence>
<name>A0A6A4HC44_9AGAR</name>
<feature type="non-terminal residue" evidence="1">
    <location>
        <position position="1"/>
    </location>
</feature>
<dbReference type="OrthoDB" id="3341102at2759"/>
<protein>
    <recommendedName>
        <fullName evidence="3">DDE-1 domain-containing protein</fullName>
    </recommendedName>
</protein>
<evidence type="ECO:0000313" key="2">
    <source>
        <dbReference type="Proteomes" id="UP000799118"/>
    </source>
</evidence>
<proteinExistence type="predicted"/>
<accession>A0A6A4HC44</accession>
<dbReference type="AlphaFoldDB" id="A0A6A4HC44"/>
<evidence type="ECO:0008006" key="3">
    <source>
        <dbReference type="Google" id="ProtNLM"/>
    </source>
</evidence>
<keyword evidence="2" id="KW-1185">Reference proteome</keyword>
<dbReference type="Proteomes" id="UP000799118">
    <property type="component" value="Unassembled WGS sequence"/>
</dbReference>
<gene>
    <name evidence="1" type="ORF">BT96DRAFT_763994</name>
</gene>
<reference evidence="1" key="1">
    <citation type="journal article" date="2019" name="Environ. Microbiol.">
        <title>Fungal ecological strategies reflected in gene transcription - a case study of two litter decomposers.</title>
        <authorList>
            <person name="Barbi F."/>
            <person name="Kohler A."/>
            <person name="Barry K."/>
            <person name="Baskaran P."/>
            <person name="Daum C."/>
            <person name="Fauchery L."/>
            <person name="Ihrmark K."/>
            <person name="Kuo A."/>
            <person name="LaButti K."/>
            <person name="Lipzen A."/>
            <person name="Morin E."/>
            <person name="Grigoriev I.V."/>
            <person name="Henrissat B."/>
            <person name="Lindahl B."/>
            <person name="Martin F."/>
        </authorList>
    </citation>
    <scope>NUCLEOTIDE SEQUENCE</scope>
    <source>
        <strain evidence="1">JB14</strain>
    </source>
</reference>
<feature type="non-terminal residue" evidence="1">
    <location>
        <position position="204"/>
    </location>
</feature>